<evidence type="ECO:0000313" key="8">
    <source>
        <dbReference type="EMBL" id="MBF2735781.1"/>
    </source>
</evidence>
<keyword evidence="5" id="KW-0464">Manganese</keyword>
<reference evidence="8" key="1">
    <citation type="submission" date="2020-10" db="EMBL/GenBank/DDBJ databases">
        <title>An improved Amphimedon queenslandica hologenome assembly reveals how three proteobacterial symbionts can extend the metabolic phenotypic of their marine sponge host.</title>
        <authorList>
            <person name="Degnan B."/>
            <person name="Degnan S."/>
            <person name="Xiang X."/>
        </authorList>
    </citation>
    <scope>NUCLEOTIDE SEQUENCE</scope>
    <source>
        <strain evidence="8">AqS2</strain>
    </source>
</reference>
<dbReference type="InterPro" id="IPR037493">
    <property type="entry name" value="ExoIII-like"/>
</dbReference>
<keyword evidence="3" id="KW-0378">Hydrolase</keyword>
<feature type="binding site" evidence="5">
    <location>
        <position position="125"/>
    </location>
    <ligand>
        <name>Mg(2+)</name>
        <dbReference type="ChEBI" id="CHEBI:18420"/>
        <label>1</label>
    </ligand>
</feature>
<evidence type="ECO:0000256" key="1">
    <source>
        <dbReference type="ARBA" id="ARBA00007092"/>
    </source>
</evidence>
<gene>
    <name evidence="8" type="ORF">ISN26_06905</name>
</gene>
<name>A0A930UHC8_9GAMM</name>
<dbReference type="Proteomes" id="UP000604381">
    <property type="component" value="Unassembled WGS sequence"/>
</dbReference>
<proteinExistence type="inferred from homology"/>
<evidence type="ECO:0000256" key="6">
    <source>
        <dbReference type="PIRSR" id="PIRSR604808-3"/>
    </source>
</evidence>
<feature type="binding site" evidence="5">
    <location>
        <position position="127"/>
    </location>
    <ligand>
        <name>Mg(2+)</name>
        <dbReference type="ChEBI" id="CHEBI:18420"/>
        <label>1</label>
    </ligand>
</feature>
<keyword evidence="2 5" id="KW-0479">Metal-binding</keyword>
<dbReference type="InterPro" id="IPR004808">
    <property type="entry name" value="AP_endonuc_1"/>
</dbReference>
<dbReference type="NCBIfam" id="TIGR00633">
    <property type="entry name" value="xth"/>
    <property type="match status" value="1"/>
</dbReference>
<evidence type="ECO:0000313" key="9">
    <source>
        <dbReference type="Proteomes" id="UP000604381"/>
    </source>
</evidence>
<dbReference type="SUPFAM" id="SSF56219">
    <property type="entry name" value="DNase I-like"/>
    <property type="match status" value="1"/>
</dbReference>
<comment type="caution">
    <text evidence="8">The sequence shown here is derived from an EMBL/GenBank/DDBJ whole genome shotgun (WGS) entry which is preliminary data.</text>
</comment>
<comment type="similarity">
    <text evidence="1">Belongs to the DNA repair enzymes AP/ExoA family.</text>
</comment>
<dbReference type="PANTHER" id="PTHR43250">
    <property type="entry name" value="EXODEOXYRIBONUCLEASE III"/>
    <property type="match status" value="1"/>
</dbReference>
<dbReference type="AlphaFoldDB" id="A0A930UHC8"/>
<feature type="binding site" evidence="5">
    <location>
        <position position="223"/>
    </location>
    <ligand>
        <name>Mg(2+)</name>
        <dbReference type="ChEBI" id="CHEBI:18420"/>
        <label>1</label>
    </ligand>
</feature>
<evidence type="ECO:0000256" key="5">
    <source>
        <dbReference type="PIRSR" id="PIRSR604808-2"/>
    </source>
</evidence>
<keyword evidence="4 5" id="KW-0460">Magnesium</keyword>
<feature type="binding site" evidence="5">
    <location>
        <position position="7"/>
    </location>
    <ligand>
        <name>Mg(2+)</name>
        <dbReference type="ChEBI" id="CHEBI:18420"/>
        <label>1</label>
    </ligand>
</feature>
<dbReference type="EMBL" id="JADHEI010000052">
    <property type="protein sequence ID" value="MBF2735781.1"/>
    <property type="molecule type" value="Genomic_DNA"/>
</dbReference>
<comment type="cofactor">
    <cofactor evidence="5">
        <name>Mg(2+)</name>
        <dbReference type="ChEBI" id="CHEBI:18420"/>
    </cofactor>
    <cofactor evidence="5">
        <name>Mn(2+)</name>
        <dbReference type="ChEBI" id="CHEBI:29035"/>
    </cofactor>
    <text evidence="5">Probably binds two magnesium or manganese ions per subunit.</text>
</comment>
<evidence type="ECO:0000256" key="3">
    <source>
        <dbReference type="ARBA" id="ARBA00022801"/>
    </source>
</evidence>
<dbReference type="InterPro" id="IPR036691">
    <property type="entry name" value="Endo/exonu/phosph_ase_sf"/>
</dbReference>
<feature type="site" description="Important for catalytic activity" evidence="6">
    <location>
        <position position="197"/>
    </location>
</feature>
<evidence type="ECO:0000256" key="4">
    <source>
        <dbReference type="ARBA" id="ARBA00022842"/>
    </source>
</evidence>
<feature type="binding site" evidence="5">
    <location>
        <position position="224"/>
    </location>
    <ligand>
        <name>Mg(2+)</name>
        <dbReference type="ChEBI" id="CHEBI:18420"/>
        <label>1</label>
    </ligand>
</feature>
<dbReference type="Pfam" id="PF03372">
    <property type="entry name" value="Exo_endo_phos"/>
    <property type="match status" value="1"/>
</dbReference>
<feature type="domain" description="Endonuclease/exonuclease/phosphatase" evidence="7">
    <location>
        <begin position="4"/>
        <end position="224"/>
    </location>
</feature>
<keyword evidence="8" id="KW-0540">Nuclease</keyword>
<organism evidence="8 9">
    <name type="scientific">Candidatus Amphirhobacter heronislandensis</name>
    <dbReference type="NCBI Taxonomy" id="1732024"/>
    <lineage>
        <taxon>Bacteria</taxon>
        <taxon>Pseudomonadati</taxon>
        <taxon>Pseudomonadota</taxon>
        <taxon>Gammaproteobacteria</taxon>
        <taxon>Candidatus Tethybacterales</taxon>
        <taxon>Candidatus Tethybacteraceae</taxon>
        <taxon>Candidatus Amphirhobacter</taxon>
    </lineage>
</organism>
<dbReference type="GO" id="GO:0008311">
    <property type="term" value="F:double-stranded DNA 3'-5' DNA exonuclease activity"/>
    <property type="evidence" value="ECO:0007669"/>
    <property type="project" value="InterPro"/>
</dbReference>
<dbReference type="InterPro" id="IPR005135">
    <property type="entry name" value="Endo/exonuclease/phosphatase"/>
</dbReference>
<feature type="binding site" evidence="5">
    <location>
        <position position="34"/>
    </location>
    <ligand>
        <name>Mg(2+)</name>
        <dbReference type="ChEBI" id="CHEBI:18420"/>
        <label>1</label>
    </ligand>
</feature>
<feature type="site" description="Interaction with DNA substrate" evidence="6">
    <location>
        <position position="224"/>
    </location>
</feature>
<dbReference type="GO" id="GO:0004519">
    <property type="term" value="F:endonuclease activity"/>
    <property type="evidence" value="ECO:0007669"/>
    <property type="project" value="UniProtKB-KW"/>
</dbReference>
<keyword evidence="8" id="KW-0255">Endonuclease</keyword>
<dbReference type="PANTHER" id="PTHR43250:SF2">
    <property type="entry name" value="EXODEOXYRIBONUCLEASE III"/>
    <property type="match status" value="1"/>
</dbReference>
<accession>A0A930UHC8</accession>
<protein>
    <submittedName>
        <fullName evidence="8">Endonuclease/exonuclease/phosphatase family protein</fullName>
    </submittedName>
</protein>
<keyword evidence="9" id="KW-1185">Reference proteome</keyword>
<dbReference type="PROSITE" id="PS51435">
    <property type="entry name" value="AP_NUCLEASE_F1_4"/>
    <property type="match status" value="1"/>
</dbReference>
<dbReference type="GO" id="GO:0006281">
    <property type="term" value="P:DNA repair"/>
    <property type="evidence" value="ECO:0007669"/>
    <property type="project" value="InterPro"/>
</dbReference>
<dbReference type="Gene3D" id="3.60.10.10">
    <property type="entry name" value="Endonuclease/exonuclease/phosphatase"/>
    <property type="match status" value="2"/>
</dbReference>
<sequence length="234" mass="25534">MVLATWNVNSVRKRAEAVAEWLHANRPDALCLQETKVVDDDFPAGVFDECGYEVACCGQKTYNGVAIASRHGLGDVRRGLISPDEDNGSPPGSEKYAFKLQFLAALKERAAELAAAGRPVALGGDYNVAPRDEDVYDIEHWGRGQIAVTPPEREAYAGVLAAGYADAQLQLDAAPRSYTWWDYRAGGFRHDRGLRIDHFLVHGARVDALRVDRRARGAPQPSDHAPVIVELGLG</sequence>
<dbReference type="GO" id="GO:0046872">
    <property type="term" value="F:metal ion binding"/>
    <property type="evidence" value="ECO:0007669"/>
    <property type="project" value="UniProtKB-KW"/>
</dbReference>
<evidence type="ECO:0000259" key="7">
    <source>
        <dbReference type="Pfam" id="PF03372"/>
    </source>
</evidence>
<evidence type="ECO:0000256" key="2">
    <source>
        <dbReference type="ARBA" id="ARBA00022723"/>
    </source>
</evidence>
<feature type="site" description="Transition state stabilizer" evidence="6">
    <location>
        <position position="127"/>
    </location>
</feature>